<accession>A0A165IZA5</accession>
<feature type="compositionally biased region" description="Acidic residues" evidence="1">
    <location>
        <begin position="518"/>
        <end position="527"/>
    </location>
</feature>
<sequence>MDLFRELGNPWDQQFNHSTENHMHEVNNEDMEFLMDTAYNGEPAITRAQHFSAALEALNSNSRGAGPGGAAINTGSSLTGFLDGKSYGRKDSAPWQQNVKSVDPDHEGKVQPIGDVAEIDSLKLSSASSGHSAREYPKRFLHAGHGFAEPKYFENATQYASLHHVNVSGPSSPTLSISYSDEQEHYFEQIENMLRTRRPSQLDSINQASVTSGFASSLPPYDSRSHHAEDVPEYSPEQFQSFFQNNTPSMSALTEERFDKESLRAARSCDTPRSRATGSSSNQKAIRPARSIIEQLSEADECFARTDPRFSDDGLQASLVNTNPGTPLSGSPASETFLHMIQPLRPRHHHDSVENTPAINIDKSLPPLPEAQRCYYEVHSGRFRDNDSTLLRNSNPSAPSGNFPHLSYDSSISSVPSEKLSSIIPPSSGFSPITVASVSWDPSRPMASLADPAQMIYPAVLQFQLSAPPAEQASHPATKPASYRSEEISVQRRPSRETMAAYARAVEDVHDLERISDDEKEEEEEPDPAYPKNWTSTLRKRGVPWQPVGLRMGPRPTSSVYSMYSGTSMVLGCADGAAGFKEAVSVGGAAEGHGTPNGDRTRYGSSGCGRGDNFASWFEEARRSTETCKDYQPVFPSHSPMALMPNRRNGLKSSMSKLQLKAHASVLDIKTAANNVRDNIKDKRYDDYNRICKIASPTWTPVPESSFPEMLSGKGASVHKESNALEHQQMCSENGYSKKYTQDMMDEVRFQFFI</sequence>
<evidence type="ECO:0000313" key="3">
    <source>
        <dbReference type="Proteomes" id="UP000076632"/>
    </source>
</evidence>
<organism evidence="2 3">
    <name type="scientific">Xylona heveae (strain CBS 132557 / TC161)</name>
    <dbReference type="NCBI Taxonomy" id="1328760"/>
    <lineage>
        <taxon>Eukaryota</taxon>
        <taxon>Fungi</taxon>
        <taxon>Dikarya</taxon>
        <taxon>Ascomycota</taxon>
        <taxon>Pezizomycotina</taxon>
        <taxon>Xylonomycetes</taxon>
        <taxon>Xylonales</taxon>
        <taxon>Xylonaceae</taxon>
        <taxon>Xylona</taxon>
    </lineage>
</organism>
<proteinExistence type="predicted"/>
<dbReference type="InParanoid" id="A0A165IZA5"/>
<dbReference type="EMBL" id="KV407455">
    <property type="protein sequence ID" value="KZF25579.1"/>
    <property type="molecule type" value="Genomic_DNA"/>
</dbReference>
<feature type="compositionally biased region" description="Polar residues" evidence="1">
    <location>
        <begin position="274"/>
        <end position="284"/>
    </location>
</feature>
<feature type="region of interest" description="Disordered" evidence="1">
    <location>
        <begin position="213"/>
        <end position="235"/>
    </location>
</feature>
<dbReference type="RefSeq" id="XP_018191134.1">
    <property type="nucleotide sequence ID" value="XM_018334802.1"/>
</dbReference>
<reference evidence="2 3" key="1">
    <citation type="journal article" date="2016" name="Fungal Biol.">
        <title>The genome of Xylona heveae provides a window into fungal endophytism.</title>
        <authorList>
            <person name="Gazis R."/>
            <person name="Kuo A."/>
            <person name="Riley R."/>
            <person name="LaButti K."/>
            <person name="Lipzen A."/>
            <person name="Lin J."/>
            <person name="Amirebrahimi M."/>
            <person name="Hesse C.N."/>
            <person name="Spatafora J.W."/>
            <person name="Henrissat B."/>
            <person name="Hainaut M."/>
            <person name="Grigoriev I.V."/>
            <person name="Hibbett D.S."/>
        </authorList>
    </citation>
    <scope>NUCLEOTIDE SEQUENCE [LARGE SCALE GENOMIC DNA]</scope>
    <source>
        <strain evidence="2 3">TC161</strain>
    </source>
</reference>
<name>A0A165IZA5_XYLHT</name>
<keyword evidence="3" id="KW-1185">Reference proteome</keyword>
<dbReference type="GeneID" id="28899939"/>
<feature type="compositionally biased region" description="Basic and acidic residues" evidence="1">
    <location>
        <begin position="484"/>
        <end position="495"/>
    </location>
</feature>
<dbReference type="Proteomes" id="UP000076632">
    <property type="component" value="Unassembled WGS sequence"/>
</dbReference>
<feature type="region of interest" description="Disordered" evidence="1">
    <location>
        <begin position="261"/>
        <end position="288"/>
    </location>
</feature>
<gene>
    <name evidence="2" type="ORF">L228DRAFT_266042</name>
</gene>
<feature type="region of interest" description="Disordered" evidence="1">
    <location>
        <begin position="511"/>
        <end position="535"/>
    </location>
</feature>
<dbReference type="AlphaFoldDB" id="A0A165IZA5"/>
<evidence type="ECO:0000256" key="1">
    <source>
        <dbReference type="SAM" id="MobiDB-lite"/>
    </source>
</evidence>
<feature type="region of interest" description="Disordered" evidence="1">
    <location>
        <begin position="468"/>
        <end position="495"/>
    </location>
</feature>
<evidence type="ECO:0000313" key="2">
    <source>
        <dbReference type="EMBL" id="KZF25579.1"/>
    </source>
</evidence>
<protein>
    <submittedName>
        <fullName evidence="2">Uncharacterized protein</fullName>
    </submittedName>
</protein>